<dbReference type="CDD" id="cd00082">
    <property type="entry name" value="HisKA"/>
    <property type="match status" value="1"/>
</dbReference>
<dbReference type="AlphaFoldDB" id="A0A317C4L5"/>
<sequence>MIFNRKPSMRKNLILMFLGITVVLQLMLGSIAQYTIKKHFLDLGSSYIHESFTALNRNTAITPYQQKMIRGFERNSLKVWNIENNIISYQNSSASLPSDPSKFVLDNKASMYSRQWIDKEDHYLAESFYINETTTVVVGININNHIEFFEAVSTMFFWFTTVMTLLAGLYSVVIVSNGLRPLKRFENYIARIRPGHLDIRIPTQKLPSELEELAIGQNNMLDRLDEGFKRLSDFSSDIAHELRTPLTNLTTQTQVVLSSDRDVAEYRDILGSNLEELERINKTINDTLYLAKAENSLLYKNNEKLKLEDVIDQLIEYHSIAAEDKELEIKMVGTGVLNCDKQMFQRAINNLLSNAVRHSTPFSTIRILIKQEEDQDLTISINNVGDTIPADCLPFIFGRFYRKDKSREHDYGFGAGLGLAITKSIIETYGGTITAESFEGKTKFEMFFPAEKLV</sequence>
<dbReference type="NCBIfam" id="TIGR01386">
    <property type="entry name" value="cztS_silS_copS"/>
    <property type="match status" value="1"/>
</dbReference>
<name>A0A317C4L5_9GAMM</name>
<keyword evidence="8 15" id="KW-0812">Transmembrane</keyword>
<comment type="function">
    <text evidence="15">Member of a two-component regulatory system.</text>
</comment>
<dbReference type="Pfam" id="PF00512">
    <property type="entry name" value="HisKA"/>
    <property type="match status" value="1"/>
</dbReference>
<dbReference type="GO" id="GO:0005524">
    <property type="term" value="F:ATP binding"/>
    <property type="evidence" value="ECO:0007669"/>
    <property type="project" value="UniProtKB-KW"/>
</dbReference>
<dbReference type="InterPro" id="IPR003594">
    <property type="entry name" value="HATPase_dom"/>
</dbReference>
<dbReference type="GO" id="GO:0005886">
    <property type="term" value="C:plasma membrane"/>
    <property type="evidence" value="ECO:0007669"/>
    <property type="project" value="UniProtKB-SubCell"/>
</dbReference>
<evidence type="ECO:0000256" key="9">
    <source>
        <dbReference type="ARBA" id="ARBA00022741"/>
    </source>
</evidence>
<dbReference type="PROSITE" id="PS50109">
    <property type="entry name" value="HIS_KIN"/>
    <property type="match status" value="1"/>
</dbReference>
<gene>
    <name evidence="18" type="ORF">DKT75_20850</name>
</gene>
<dbReference type="InterPro" id="IPR006290">
    <property type="entry name" value="CztS_silS_copS"/>
</dbReference>
<dbReference type="SMART" id="SM00387">
    <property type="entry name" value="HATPase_c"/>
    <property type="match status" value="1"/>
</dbReference>
<feature type="transmembrane region" description="Helical" evidence="15">
    <location>
        <begin position="155"/>
        <end position="175"/>
    </location>
</feature>
<comment type="catalytic activity">
    <reaction evidence="1 15">
        <text>ATP + protein L-histidine = ADP + protein N-phospho-L-histidine.</text>
        <dbReference type="EC" id="2.7.13.3"/>
    </reaction>
</comment>
<reference evidence="18 19" key="1">
    <citation type="submission" date="2018-05" db="EMBL/GenBank/DDBJ databases">
        <title>Leucothrix arctica sp. nov., isolated from Arctic seawater.</title>
        <authorList>
            <person name="Choi A."/>
            <person name="Baek K."/>
        </authorList>
    </citation>
    <scope>NUCLEOTIDE SEQUENCE [LARGE SCALE GENOMIC DNA]</scope>
    <source>
        <strain evidence="18 19">IMCC9719</strain>
    </source>
</reference>
<dbReference type="PRINTS" id="PR00344">
    <property type="entry name" value="BCTRLSENSOR"/>
</dbReference>
<evidence type="ECO:0000256" key="14">
    <source>
        <dbReference type="ARBA" id="ARBA00023136"/>
    </source>
</evidence>
<dbReference type="InterPro" id="IPR050428">
    <property type="entry name" value="TCS_sensor_his_kinase"/>
</dbReference>
<keyword evidence="11 15" id="KW-0067">ATP-binding</keyword>
<keyword evidence="14 15" id="KW-0472">Membrane</keyword>
<dbReference type="PROSITE" id="PS50885">
    <property type="entry name" value="HAMP"/>
    <property type="match status" value="1"/>
</dbReference>
<organism evidence="18 19">
    <name type="scientific">Leucothrix arctica</name>
    <dbReference type="NCBI Taxonomy" id="1481894"/>
    <lineage>
        <taxon>Bacteria</taxon>
        <taxon>Pseudomonadati</taxon>
        <taxon>Pseudomonadota</taxon>
        <taxon>Gammaproteobacteria</taxon>
        <taxon>Thiotrichales</taxon>
        <taxon>Thiotrichaceae</taxon>
        <taxon>Leucothrix</taxon>
    </lineage>
</organism>
<keyword evidence="10 15" id="KW-0418">Kinase</keyword>
<evidence type="ECO:0000259" key="17">
    <source>
        <dbReference type="PROSITE" id="PS50885"/>
    </source>
</evidence>
<comment type="caution">
    <text evidence="18">The sequence shown here is derived from an EMBL/GenBank/DDBJ whole genome shotgun (WGS) entry which is preliminary data.</text>
</comment>
<evidence type="ECO:0000256" key="6">
    <source>
        <dbReference type="ARBA" id="ARBA00022553"/>
    </source>
</evidence>
<evidence type="ECO:0000256" key="15">
    <source>
        <dbReference type="RuleBase" id="RU364088"/>
    </source>
</evidence>
<feature type="domain" description="Histidine kinase" evidence="16">
    <location>
        <begin position="237"/>
        <end position="452"/>
    </location>
</feature>
<dbReference type="Pfam" id="PF00672">
    <property type="entry name" value="HAMP"/>
    <property type="match status" value="1"/>
</dbReference>
<evidence type="ECO:0000256" key="11">
    <source>
        <dbReference type="ARBA" id="ARBA00022840"/>
    </source>
</evidence>
<evidence type="ECO:0000256" key="12">
    <source>
        <dbReference type="ARBA" id="ARBA00022989"/>
    </source>
</evidence>
<dbReference type="InterPro" id="IPR004358">
    <property type="entry name" value="Sig_transdc_His_kin-like_C"/>
</dbReference>
<dbReference type="Pfam" id="PF02518">
    <property type="entry name" value="HATPase_c"/>
    <property type="match status" value="1"/>
</dbReference>
<feature type="domain" description="HAMP" evidence="17">
    <location>
        <begin position="176"/>
        <end position="229"/>
    </location>
</feature>
<evidence type="ECO:0000256" key="7">
    <source>
        <dbReference type="ARBA" id="ARBA00022679"/>
    </source>
</evidence>
<dbReference type="InterPro" id="IPR036097">
    <property type="entry name" value="HisK_dim/P_sf"/>
</dbReference>
<keyword evidence="19" id="KW-1185">Reference proteome</keyword>
<accession>A0A317C4L5</accession>
<dbReference type="InterPro" id="IPR003661">
    <property type="entry name" value="HisK_dim/P_dom"/>
</dbReference>
<evidence type="ECO:0000259" key="16">
    <source>
        <dbReference type="PROSITE" id="PS50109"/>
    </source>
</evidence>
<keyword evidence="12 15" id="KW-1133">Transmembrane helix</keyword>
<dbReference type="SUPFAM" id="SSF158472">
    <property type="entry name" value="HAMP domain-like"/>
    <property type="match status" value="1"/>
</dbReference>
<dbReference type="SUPFAM" id="SSF47384">
    <property type="entry name" value="Homodimeric domain of signal transducing histidine kinase"/>
    <property type="match status" value="1"/>
</dbReference>
<dbReference type="CDD" id="cd06225">
    <property type="entry name" value="HAMP"/>
    <property type="match status" value="1"/>
</dbReference>
<dbReference type="EMBL" id="QGKL01000043">
    <property type="protein sequence ID" value="PWQ93141.1"/>
    <property type="molecule type" value="Genomic_DNA"/>
</dbReference>
<keyword evidence="5 15" id="KW-0997">Cell inner membrane</keyword>
<evidence type="ECO:0000313" key="19">
    <source>
        <dbReference type="Proteomes" id="UP000245506"/>
    </source>
</evidence>
<keyword evidence="6" id="KW-0597">Phosphoprotein</keyword>
<dbReference type="Gene3D" id="1.10.287.130">
    <property type="match status" value="1"/>
</dbReference>
<dbReference type="SUPFAM" id="SSF55874">
    <property type="entry name" value="ATPase domain of HSP90 chaperone/DNA topoisomerase II/histidine kinase"/>
    <property type="match status" value="1"/>
</dbReference>
<keyword evidence="9 15" id="KW-0547">Nucleotide-binding</keyword>
<evidence type="ECO:0000256" key="13">
    <source>
        <dbReference type="ARBA" id="ARBA00023012"/>
    </source>
</evidence>
<evidence type="ECO:0000256" key="5">
    <source>
        <dbReference type="ARBA" id="ARBA00022519"/>
    </source>
</evidence>
<evidence type="ECO:0000313" key="18">
    <source>
        <dbReference type="EMBL" id="PWQ93141.1"/>
    </source>
</evidence>
<evidence type="ECO:0000256" key="10">
    <source>
        <dbReference type="ARBA" id="ARBA00022777"/>
    </source>
</evidence>
<comment type="subcellular location">
    <subcellularLocation>
        <location evidence="3 15">Cell inner membrane</location>
    </subcellularLocation>
    <subcellularLocation>
        <location evidence="2">Membrane</location>
        <topology evidence="2">Multi-pass membrane protein</topology>
    </subcellularLocation>
</comment>
<evidence type="ECO:0000256" key="8">
    <source>
        <dbReference type="ARBA" id="ARBA00022692"/>
    </source>
</evidence>
<proteinExistence type="predicted"/>
<dbReference type="PANTHER" id="PTHR45436:SF15">
    <property type="entry name" value="SENSOR HISTIDINE KINASE CUSS"/>
    <property type="match status" value="1"/>
</dbReference>
<dbReference type="InterPro" id="IPR003660">
    <property type="entry name" value="HAMP_dom"/>
</dbReference>
<evidence type="ECO:0000256" key="4">
    <source>
        <dbReference type="ARBA" id="ARBA00022475"/>
    </source>
</evidence>
<dbReference type="EC" id="2.7.13.3" evidence="15"/>
<dbReference type="Proteomes" id="UP000245506">
    <property type="component" value="Unassembled WGS sequence"/>
</dbReference>
<keyword evidence="13 15" id="KW-0902">Two-component regulatory system</keyword>
<dbReference type="GO" id="GO:0000155">
    <property type="term" value="F:phosphorelay sensor kinase activity"/>
    <property type="evidence" value="ECO:0007669"/>
    <property type="project" value="InterPro"/>
</dbReference>
<dbReference type="InterPro" id="IPR005467">
    <property type="entry name" value="His_kinase_dom"/>
</dbReference>
<dbReference type="SMART" id="SM00304">
    <property type="entry name" value="HAMP"/>
    <property type="match status" value="1"/>
</dbReference>
<dbReference type="InterPro" id="IPR036890">
    <property type="entry name" value="HATPase_C_sf"/>
</dbReference>
<evidence type="ECO:0000256" key="3">
    <source>
        <dbReference type="ARBA" id="ARBA00004533"/>
    </source>
</evidence>
<protein>
    <recommendedName>
        <fullName evidence="15">Sensor protein</fullName>
        <ecNumber evidence="15">2.7.13.3</ecNumber>
    </recommendedName>
</protein>
<dbReference type="Gene3D" id="6.10.340.10">
    <property type="match status" value="1"/>
</dbReference>
<dbReference type="SMART" id="SM00388">
    <property type="entry name" value="HisKA"/>
    <property type="match status" value="1"/>
</dbReference>
<dbReference type="Gene3D" id="3.30.565.10">
    <property type="entry name" value="Histidine kinase-like ATPase, C-terminal domain"/>
    <property type="match status" value="1"/>
</dbReference>
<keyword evidence="7 15" id="KW-0808">Transferase</keyword>
<evidence type="ECO:0000256" key="2">
    <source>
        <dbReference type="ARBA" id="ARBA00004141"/>
    </source>
</evidence>
<dbReference type="PANTHER" id="PTHR45436">
    <property type="entry name" value="SENSOR HISTIDINE KINASE YKOH"/>
    <property type="match status" value="1"/>
</dbReference>
<evidence type="ECO:0000256" key="1">
    <source>
        <dbReference type="ARBA" id="ARBA00000085"/>
    </source>
</evidence>
<keyword evidence="4 15" id="KW-1003">Cell membrane</keyword>